<dbReference type="GO" id="GO:0004190">
    <property type="term" value="F:aspartic-type endopeptidase activity"/>
    <property type="evidence" value="ECO:0007669"/>
    <property type="project" value="InterPro"/>
</dbReference>
<dbReference type="AlphaFoldDB" id="A0A285U8W0"/>
<reference evidence="2 3" key="1">
    <citation type="submission" date="2017-08" db="EMBL/GenBank/DDBJ databases">
        <authorList>
            <person name="de Groot N.N."/>
        </authorList>
    </citation>
    <scope>NUCLEOTIDE SEQUENCE [LARGE SCALE GENOMIC DNA]</scope>
    <source>
        <strain evidence="2 3">JC85</strain>
    </source>
</reference>
<dbReference type="NCBIfam" id="TIGR02281">
    <property type="entry name" value="clan_AA_DTGA"/>
    <property type="match status" value="1"/>
</dbReference>
<dbReference type="GO" id="GO:0006508">
    <property type="term" value="P:proteolysis"/>
    <property type="evidence" value="ECO:0007669"/>
    <property type="project" value="UniProtKB-KW"/>
</dbReference>
<dbReference type="Pfam" id="PF13975">
    <property type="entry name" value="gag-asp_proteas"/>
    <property type="match status" value="1"/>
</dbReference>
<keyword evidence="1" id="KW-0472">Membrane</keyword>
<evidence type="ECO:0000313" key="2">
    <source>
        <dbReference type="EMBL" id="SOC38350.1"/>
    </source>
</evidence>
<proteinExistence type="predicted"/>
<dbReference type="InterPro" id="IPR021109">
    <property type="entry name" value="Peptidase_aspartic_dom_sf"/>
</dbReference>
<keyword evidence="1" id="KW-1133">Transmembrane helix</keyword>
<dbReference type="PROSITE" id="PS00141">
    <property type="entry name" value="ASP_PROTEASE"/>
    <property type="match status" value="1"/>
</dbReference>
<dbReference type="SUPFAM" id="SSF50630">
    <property type="entry name" value="Acid proteases"/>
    <property type="match status" value="1"/>
</dbReference>
<dbReference type="InterPro" id="IPR001969">
    <property type="entry name" value="Aspartic_peptidase_AS"/>
</dbReference>
<organism evidence="2 3">
    <name type="scientific">Rhizobium subbaraonis</name>
    <dbReference type="NCBI Taxonomy" id="908946"/>
    <lineage>
        <taxon>Bacteria</taxon>
        <taxon>Pseudomonadati</taxon>
        <taxon>Pseudomonadota</taxon>
        <taxon>Alphaproteobacteria</taxon>
        <taxon>Hyphomicrobiales</taxon>
        <taxon>Rhizobiaceae</taxon>
        <taxon>Rhizobium/Agrobacterium group</taxon>
        <taxon>Rhizobium</taxon>
    </lineage>
</organism>
<gene>
    <name evidence="2" type="ORF">SAMN05892877_10592</name>
</gene>
<keyword evidence="1" id="KW-0812">Transmembrane</keyword>
<name>A0A285U8W0_9HYPH</name>
<keyword evidence="2" id="KW-0645">Protease</keyword>
<dbReference type="InterPro" id="IPR034122">
    <property type="entry name" value="Retropepsin-like_bacterial"/>
</dbReference>
<dbReference type="RefSeq" id="WP_097138242.1">
    <property type="nucleotide sequence ID" value="NZ_OBQD01000005.1"/>
</dbReference>
<keyword evidence="3" id="KW-1185">Reference proteome</keyword>
<dbReference type="Gene3D" id="2.40.70.10">
    <property type="entry name" value="Acid Proteases"/>
    <property type="match status" value="1"/>
</dbReference>
<evidence type="ECO:0000313" key="3">
    <source>
        <dbReference type="Proteomes" id="UP000219167"/>
    </source>
</evidence>
<feature type="transmembrane region" description="Helical" evidence="1">
    <location>
        <begin position="65"/>
        <end position="81"/>
    </location>
</feature>
<accession>A0A285U8W0</accession>
<dbReference type="OrthoDB" id="7595324at2"/>
<dbReference type="InterPro" id="IPR011969">
    <property type="entry name" value="Clan_AA_Asp_peptidase_C"/>
</dbReference>
<protein>
    <submittedName>
        <fullName evidence="2">Aspartyl protease family protein</fullName>
    </submittedName>
</protein>
<dbReference type="CDD" id="cd05483">
    <property type="entry name" value="retropepsin_like_bacteria"/>
    <property type="match status" value="1"/>
</dbReference>
<evidence type="ECO:0000256" key="1">
    <source>
        <dbReference type="SAM" id="Phobius"/>
    </source>
</evidence>
<dbReference type="Proteomes" id="UP000219167">
    <property type="component" value="Unassembled WGS sequence"/>
</dbReference>
<sequence length="232" mass="24612">MRLWIVLGILGFGLAMLFLNHGTGRTFGLGNEDFGQLVQLSAIGALLATGFLASRGRMSEALRNAALWLLIALLFVAGYIYRDDLQSVAGRLTAGLVPGRAVVTTDASGEQILVLHKMEHGHFQVDAQINGGSVDLLVDTGASSVVLSYADAERLGLAPETLNFNLMVSTANGTAVAAPVRLDSVAIGPIERRNVRAVVAGQGRLDQSLLGMTFLGTLDSVEIRGDELRLRD</sequence>
<feature type="transmembrane region" description="Helical" evidence="1">
    <location>
        <begin position="34"/>
        <end position="53"/>
    </location>
</feature>
<keyword evidence="2" id="KW-0378">Hydrolase</keyword>
<dbReference type="EMBL" id="OBQD01000005">
    <property type="protein sequence ID" value="SOC38350.1"/>
    <property type="molecule type" value="Genomic_DNA"/>
</dbReference>